<dbReference type="GO" id="GO:0009089">
    <property type="term" value="P:lysine biosynthetic process via diaminopimelate"/>
    <property type="evidence" value="ECO:0007669"/>
    <property type="project" value="UniProtKB-UniRule"/>
</dbReference>
<feature type="domain" description="Orn/DAP/Arg decarboxylase 2 N-terminal" evidence="7">
    <location>
        <begin position="45"/>
        <end position="286"/>
    </location>
</feature>
<keyword evidence="2" id="KW-0210">Decarboxylase</keyword>
<dbReference type="Proteomes" id="UP000186914">
    <property type="component" value="Unassembled WGS sequence"/>
</dbReference>
<reference evidence="9" key="1">
    <citation type="submission" date="2017-01" db="EMBL/GenBank/DDBJ databases">
        <authorList>
            <person name="Varghese N."/>
            <person name="Submissions S."/>
        </authorList>
    </citation>
    <scope>NUCLEOTIDE SEQUENCE [LARGE SCALE GENOMIC DNA]</scope>
    <source>
        <strain evidence="9">CGMCC 1.7737</strain>
    </source>
</reference>
<dbReference type="OrthoDB" id="18565at2157"/>
<dbReference type="PRINTS" id="PR01179">
    <property type="entry name" value="ODADCRBXLASE"/>
</dbReference>
<feature type="active site" description="Proton donor" evidence="6">
    <location>
        <position position="344"/>
    </location>
</feature>
<dbReference type="Gene3D" id="3.20.20.10">
    <property type="entry name" value="Alanine racemase"/>
    <property type="match status" value="1"/>
</dbReference>
<dbReference type="RefSeq" id="WP_076430355.1">
    <property type="nucleotide sequence ID" value="NZ_FTNO01000002.1"/>
</dbReference>
<feature type="modified residue" description="N6-(pyridoxal phosphate)lysine" evidence="6">
    <location>
        <position position="58"/>
    </location>
</feature>
<evidence type="ECO:0000313" key="9">
    <source>
        <dbReference type="Proteomes" id="UP000186914"/>
    </source>
</evidence>
<dbReference type="PANTHER" id="PTHR43727">
    <property type="entry name" value="DIAMINOPIMELATE DECARBOXYLASE"/>
    <property type="match status" value="1"/>
</dbReference>
<dbReference type="SUPFAM" id="SSF50621">
    <property type="entry name" value="Alanine racemase C-terminal domain-like"/>
    <property type="match status" value="1"/>
</dbReference>
<keyword evidence="9" id="KW-1185">Reference proteome</keyword>
<evidence type="ECO:0000256" key="4">
    <source>
        <dbReference type="ARBA" id="ARBA00023239"/>
    </source>
</evidence>
<dbReference type="EMBL" id="FTNO01000002">
    <property type="protein sequence ID" value="SIR45297.1"/>
    <property type="molecule type" value="Genomic_DNA"/>
</dbReference>
<evidence type="ECO:0000256" key="1">
    <source>
        <dbReference type="ARBA" id="ARBA00001933"/>
    </source>
</evidence>
<dbReference type="InterPro" id="IPR000183">
    <property type="entry name" value="Orn/DAP/Arg_de-COase"/>
</dbReference>
<dbReference type="SUPFAM" id="SSF51419">
    <property type="entry name" value="PLP-binding barrel"/>
    <property type="match status" value="1"/>
</dbReference>
<dbReference type="PANTHER" id="PTHR43727:SF2">
    <property type="entry name" value="GROUP IV DECARBOXYLASE"/>
    <property type="match status" value="1"/>
</dbReference>
<dbReference type="AlphaFoldDB" id="A0A1N7B1Q9"/>
<dbReference type="NCBIfam" id="TIGR01048">
    <property type="entry name" value="lysA"/>
    <property type="match status" value="1"/>
</dbReference>
<accession>A0A1N7B1Q9</accession>
<comment type="cofactor">
    <cofactor evidence="1 6">
        <name>pyridoxal 5'-phosphate</name>
        <dbReference type="ChEBI" id="CHEBI:597326"/>
    </cofactor>
</comment>
<dbReference type="GO" id="GO:0008836">
    <property type="term" value="F:diaminopimelate decarboxylase activity"/>
    <property type="evidence" value="ECO:0007669"/>
    <property type="project" value="UniProtKB-UniRule"/>
</dbReference>
<dbReference type="PROSITE" id="PS00879">
    <property type="entry name" value="ODR_DC_2_2"/>
    <property type="match status" value="1"/>
</dbReference>
<dbReference type="InterPro" id="IPR002986">
    <property type="entry name" value="DAP_deCOOHase_LysA"/>
</dbReference>
<keyword evidence="4" id="KW-0456">Lyase</keyword>
<evidence type="ECO:0000256" key="3">
    <source>
        <dbReference type="ARBA" id="ARBA00022898"/>
    </source>
</evidence>
<name>A0A1N7B1Q9_9EURY</name>
<dbReference type="Gene3D" id="2.40.37.10">
    <property type="entry name" value="Lyase, Ornithine Decarboxylase, Chain A, domain 1"/>
    <property type="match status" value="1"/>
</dbReference>
<proteinExistence type="predicted"/>
<dbReference type="InterPro" id="IPR022644">
    <property type="entry name" value="De-COase2_N"/>
</dbReference>
<evidence type="ECO:0000256" key="5">
    <source>
        <dbReference type="NCBIfam" id="TIGR01048"/>
    </source>
</evidence>
<dbReference type="PROSITE" id="PS00878">
    <property type="entry name" value="ODR_DC_2_1"/>
    <property type="match status" value="1"/>
</dbReference>
<protein>
    <recommendedName>
        <fullName evidence="5">Diaminopimelate decarboxylase</fullName>
        <ecNumber evidence="5">4.1.1.20</ecNumber>
    </recommendedName>
</protein>
<dbReference type="Pfam" id="PF02784">
    <property type="entry name" value="Orn_Arg_deC_N"/>
    <property type="match status" value="1"/>
</dbReference>
<organism evidence="8 9">
    <name type="scientific">Haladaptatus litoreus</name>
    <dbReference type="NCBI Taxonomy" id="553468"/>
    <lineage>
        <taxon>Archaea</taxon>
        <taxon>Methanobacteriati</taxon>
        <taxon>Methanobacteriota</taxon>
        <taxon>Stenosarchaea group</taxon>
        <taxon>Halobacteria</taxon>
        <taxon>Halobacteriales</taxon>
        <taxon>Haladaptataceae</taxon>
        <taxon>Haladaptatus</taxon>
    </lineage>
</organism>
<dbReference type="InterPro" id="IPR022657">
    <property type="entry name" value="De-COase2_CS"/>
</dbReference>
<dbReference type="InterPro" id="IPR029066">
    <property type="entry name" value="PLP-binding_barrel"/>
</dbReference>
<gene>
    <name evidence="8" type="ORF">SAMN05421858_2297</name>
</gene>
<keyword evidence="3 6" id="KW-0663">Pyridoxal phosphate</keyword>
<sequence length="420" mass="45413">MDGDTRRERLRRHADDLVSQFGSPLYAFFEDDLRANYETLRGTLDDHYPDSEIHFAVKANYNLGILSVLRDAGCKAEAYARCELTATQQAGFDAEDVLLTGMNRAPEDIERALSWGVSHLLVDNAAELEKIIVAANATGTKPDVLIRGNPAMEVPTHPGVATATRESKFGLDIESGRAMAVAETAVESDAVSLAGVQLHVGSQIRGVEPYGVAAREMLDFAGQIRDELGVEIDMLDLGGGFPVPYDEDVPATEDIVEHMAETVRTTCADLGLREPTLFVEPGRRLVGNAGTYLATVGVVKETPYADFVVLDGGTNAVSSYWPYPVYALKDRKPTQKYHVAGPLCYTSDVISEDVALPELGPGDLLAVDRIGAYSLGSASHTNAEPKPPVVLVRSDGAHDCLRKRETCEDVLGRDRIPDGL</sequence>
<evidence type="ECO:0000313" key="8">
    <source>
        <dbReference type="EMBL" id="SIR45297.1"/>
    </source>
</evidence>
<dbReference type="FunFam" id="3.20.20.10:FF:000003">
    <property type="entry name" value="Diaminopimelate decarboxylase"/>
    <property type="match status" value="1"/>
</dbReference>
<evidence type="ECO:0000256" key="2">
    <source>
        <dbReference type="ARBA" id="ARBA00022793"/>
    </source>
</evidence>
<evidence type="ECO:0000259" key="7">
    <source>
        <dbReference type="Pfam" id="PF02784"/>
    </source>
</evidence>
<dbReference type="InterPro" id="IPR009006">
    <property type="entry name" value="Ala_racemase/Decarboxylase_C"/>
</dbReference>
<dbReference type="EC" id="4.1.1.20" evidence="5"/>
<dbReference type="InterPro" id="IPR022653">
    <property type="entry name" value="De-COase2_pyr-phos_BS"/>
</dbReference>
<evidence type="ECO:0000256" key="6">
    <source>
        <dbReference type="PIRSR" id="PIRSR600183-50"/>
    </source>
</evidence>